<protein>
    <submittedName>
        <fullName evidence="1">Uncharacterized protein</fullName>
    </submittedName>
</protein>
<dbReference type="EMBL" id="LKCN02000002">
    <property type="protein sequence ID" value="RCI15657.1"/>
    <property type="molecule type" value="Genomic_DNA"/>
</dbReference>
<evidence type="ECO:0000313" key="1">
    <source>
        <dbReference type="EMBL" id="RCI15657.1"/>
    </source>
</evidence>
<sequence>MTTSLLIGTIMRHARRGWAASYHLFTACLTFLLDYTRTDTIMAKRVARGLKGGGAGVRGTELRVVCVSVTVSGRLSTLAVFRPLLRIKTSLKP</sequence>
<proteinExistence type="predicted"/>
<comment type="caution">
    <text evidence="1">The sequence shown here is derived from an EMBL/GenBank/DDBJ whole genome shotgun (WGS) entry which is preliminary data.</text>
</comment>
<name>A0A367LMP4_9HYPO</name>
<dbReference type="Proteomes" id="UP000253664">
    <property type="component" value="Unassembled WGS sequence"/>
</dbReference>
<dbReference type="AlphaFoldDB" id="A0A367LMP4"/>
<reference evidence="1 2" key="1">
    <citation type="journal article" date="2015" name="BMC Genomics">
        <title>Insights from the genome of Ophiocordyceps polyrhachis-furcata to pathogenicity and host specificity in insect fungi.</title>
        <authorList>
            <person name="Wichadakul D."/>
            <person name="Kobmoo N."/>
            <person name="Ingsriswang S."/>
            <person name="Tangphatsornruang S."/>
            <person name="Chantasingh D."/>
            <person name="Luangsa-ard J.J."/>
            <person name="Eurwilaichitr L."/>
        </authorList>
    </citation>
    <scope>NUCLEOTIDE SEQUENCE [LARGE SCALE GENOMIC DNA]</scope>
    <source>
        <strain evidence="1 2">BCC 54312</strain>
    </source>
</reference>
<organism evidence="1 2">
    <name type="scientific">Ophiocordyceps polyrhachis-furcata BCC 54312</name>
    <dbReference type="NCBI Taxonomy" id="1330021"/>
    <lineage>
        <taxon>Eukaryota</taxon>
        <taxon>Fungi</taxon>
        <taxon>Dikarya</taxon>
        <taxon>Ascomycota</taxon>
        <taxon>Pezizomycotina</taxon>
        <taxon>Sordariomycetes</taxon>
        <taxon>Hypocreomycetidae</taxon>
        <taxon>Hypocreales</taxon>
        <taxon>Ophiocordycipitaceae</taxon>
        <taxon>Ophiocordyceps</taxon>
    </lineage>
</organism>
<keyword evidence="2" id="KW-1185">Reference proteome</keyword>
<evidence type="ECO:0000313" key="2">
    <source>
        <dbReference type="Proteomes" id="UP000253664"/>
    </source>
</evidence>
<gene>
    <name evidence="1" type="ORF">L249_3521</name>
</gene>
<accession>A0A367LMP4</accession>